<dbReference type="EMBL" id="CAJNYT010001944">
    <property type="protein sequence ID" value="CAF3438454.1"/>
    <property type="molecule type" value="Genomic_DNA"/>
</dbReference>
<comment type="cofactor">
    <cofactor evidence="1">
        <name>a divalent metal cation</name>
        <dbReference type="ChEBI" id="CHEBI:60240"/>
    </cofactor>
</comment>
<evidence type="ECO:0000313" key="4">
    <source>
        <dbReference type="EMBL" id="CAF3438454.1"/>
    </source>
</evidence>
<evidence type="ECO:0000313" key="6">
    <source>
        <dbReference type="Proteomes" id="UP000663872"/>
    </source>
</evidence>
<gene>
    <name evidence="4" type="ORF">GRG538_LOCUS13262</name>
    <name evidence="5" type="ORF">QYT958_LOCUS29304</name>
</gene>
<evidence type="ECO:0000256" key="2">
    <source>
        <dbReference type="ARBA" id="ARBA00022723"/>
    </source>
</evidence>
<dbReference type="Proteomes" id="UP000663872">
    <property type="component" value="Unassembled WGS sequence"/>
</dbReference>
<organism evidence="4 6">
    <name type="scientific">Rotaria socialis</name>
    <dbReference type="NCBI Taxonomy" id="392032"/>
    <lineage>
        <taxon>Eukaryota</taxon>
        <taxon>Metazoa</taxon>
        <taxon>Spiralia</taxon>
        <taxon>Gnathifera</taxon>
        <taxon>Rotifera</taxon>
        <taxon>Eurotatoria</taxon>
        <taxon>Bdelloidea</taxon>
        <taxon>Philodinida</taxon>
        <taxon>Philodinidae</taxon>
        <taxon>Rotaria</taxon>
    </lineage>
</organism>
<evidence type="ECO:0000313" key="5">
    <source>
        <dbReference type="EMBL" id="CAF4880263.1"/>
    </source>
</evidence>
<dbReference type="EMBL" id="CAJOBR010008504">
    <property type="protein sequence ID" value="CAF4880263.1"/>
    <property type="molecule type" value="Genomic_DNA"/>
</dbReference>
<proteinExistence type="predicted"/>
<evidence type="ECO:0000259" key="3">
    <source>
        <dbReference type="Pfam" id="PF13359"/>
    </source>
</evidence>
<dbReference type="AlphaFoldDB" id="A0A818D725"/>
<dbReference type="PANTHER" id="PTHR23080">
    <property type="entry name" value="THAP DOMAIN PROTEIN"/>
    <property type="match status" value="1"/>
</dbReference>
<comment type="caution">
    <text evidence="4">The sequence shown here is derived from an EMBL/GenBank/DDBJ whole genome shotgun (WGS) entry which is preliminary data.</text>
</comment>
<name>A0A818D725_9BILA</name>
<dbReference type="InterPro" id="IPR027806">
    <property type="entry name" value="HARBI1_dom"/>
</dbReference>
<accession>A0A818D725</accession>
<keyword evidence="2" id="KW-0479">Metal-binding</keyword>
<protein>
    <recommendedName>
        <fullName evidence="3">DDE Tnp4 domain-containing protein</fullName>
    </recommendedName>
</protein>
<feature type="domain" description="DDE Tnp4" evidence="3">
    <location>
        <begin position="302"/>
        <end position="466"/>
    </location>
</feature>
<reference evidence="4" key="1">
    <citation type="submission" date="2021-02" db="EMBL/GenBank/DDBJ databases">
        <authorList>
            <person name="Nowell W R."/>
        </authorList>
    </citation>
    <scope>NUCLEOTIDE SEQUENCE</scope>
</reference>
<sequence length="653" mass="75825">MMTKLPCCINCGRIRHTKNRASKQSLRTISNKKHRWLHDLLLARGVELASEMIICNQCRAVLCQERNHRGSKYLQVTPSDDYDDETDDSQEQFEHFDLKHILIANIFGNGDDDLYCSWCMKPNATMMKLTLSERISLLLEHRVYISRKAMKCSQLCCTIAHKRSQELTKLSTEQVIELIDNLMTELGTGWSLSQLEDMTTLVAPYMRTSTYRTPFEAVCLFWVKLKTNLSFRQIGTLFKITTSEDNIRRRVEDTLHAVTTYLNNTIVSNNLGVAHLTRIEALAHHTSYSGIFFGDQLSMMWDGTYVYCYKSNDHVLQRECYSGHKSRHLVKMMSLVLPDGYVLDLIEPFSGKSNDSTITKEILSTCANLQHLCQAGDVQIVDRGFRDVVEEFETLGYDVKMPGLLGKNDKQLDTTDANESRLVTKCRWLVESFHARFKKWRFFSERIDQSFLLNIGKLTRIVAACLNKYRSLINDANSDEHKYMAQRMVNLLNRRSELERTVNNGILSLRKKWIPILNIDNNFNFPVLDVDFLRDYTCGTYQIKQSEAYAKAHLHEYDNEFELQISPENDQPIRCRLHSRHSNSTRYFICVQNDENDEEEPSKDHYCQWKDGKKTVGCCGHIATVLWYLGYARHIGWKPSSRTDRFKEEIISC</sequence>
<dbReference type="GO" id="GO:0046872">
    <property type="term" value="F:metal ion binding"/>
    <property type="evidence" value="ECO:0007669"/>
    <property type="project" value="UniProtKB-KW"/>
</dbReference>
<evidence type="ECO:0000256" key="1">
    <source>
        <dbReference type="ARBA" id="ARBA00001968"/>
    </source>
</evidence>
<dbReference type="Proteomes" id="UP000663848">
    <property type="component" value="Unassembled WGS sequence"/>
</dbReference>
<dbReference type="Pfam" id="PF13359">
    <property type="entry name" value="DDE_Tnp_4"/>
    <property type="match status" value="1"/>
</dbReference>